<sequence length="429" mass="48985">MSLTPSSTWHPNWNDPSTRGMFAFMKPRTVDPLQWDKKVAFWSQCVAKYCEVSKSCVIDFTELRQKFRRGDLIPTPLENVMIEMYRKGELQTEEDLMKKSQGWVSWTLSLVAGGSTPDVKTQRLIHIPTIAKLAVQLRNYHKEIAEEYDDTPEIIAYHELRNRTLHIIQDELSFDLAVKHLVKCGDVLEGKSNNGRERVLKFKDQKSRSPGKFTAADASVHDIRSAMRNLDAEIKRLESKEAQLKESAKQALHDKNRTKAKNIILKKKLIEKELEKKDGQYQQLLNMLGRISETRQTAEVLDAYRLGNKAFKDALGRQGLSVDTIDKTIDSIHETMDDFKEINEAISTGFVPADQRIDDAELEDELNEMMEADKLADRNNSVKVNKNVINISSLPEVPSFGLPSTSNVQSLESLSDSLEARMRRLREHA</sequence>
<evidence type="ECO:0000313" key="2">
    <source>
        <dbReference type="WBParaSite" id="PS1159_v2.g13385.t1"/>
    </source>
</evidence>
<accession>A0AC35F3A9</accession>
<dbReference type="Proteomes" id="UP000887580">
    <property type="component" value="Unplaced"/>
</dbReference>
<evidence type="ECO:0000313" key="1">
    <source>
        <dbReference type="Proteomes" id="UP000887580"/>
    </source>
</evidence>
<proteinExistence type="predicted"/>
<reference evidence="2" key="1">
    <citation type="submission" date="2022-11" db="UniProtKB">
        <authorList>
            <consortium name="WormBaseParasite"/>
        </authorList>
    </citation>
    <scope>IDENTIFICATION</scope>
</reference>
<dbReference type="WBParaSite" id="PS1159_v2.g13385.t1">
    <property type="protein sequence ID" value="PS1159_v2.g13385.t1"/>
    <property type="gene ID" value="PS1159_v2.g13385"/>
</dbReference>
<protein>
    <submittedName>
        <fullName evidence="2">Charged multivesicular body protein 7</fullName>
    </submittedName>
</protein>
<organism evidence="1 2">
    <name type="scientific">Panagrolaimus sp. PS1159</name>
    <dbReference type="NCBI Taxonomy" id="55785"/>
    <lineage>
        <taxon>Eukaryota</taxon>
        <taxon>Metazoa</taxon>
        <taxon>Ecdysozoa</taxon>
        <taxon>Nematoda</taxon>
        <taxon>Chromadorea</taxon>
        <taxon>Rhabditida</taxon>
        <taxon>Tylenchina</taxon>
        <taxon>Panagrolaimomorpha</taxon>
        <taxon>Panagrolaimoidea</taxon>
        <taxon>Panagrolaimidae</taxon>
        <taxon>Panagrolaimus</taxon>
    </lineage>
</organism>
<name>A0AC35F3A9_9BILA</name>